<accession>A0A7J9PMM9</accession>
<dbReference type="InterPro" id="IPR019734">
    <property type="entry name" value="TPR_rpt"/>
</dbReference>
<feature type="region of interest" description="Disordered" evidence="2">
    <location>
        <begin position="148"/>
        <end position="179"/>
    </location>
</feature>
<reference evidence="4 5" key="1">
    <citation type="submission" date="2020-07" db="EMBL/GenBank/DDBJ databases">
        <title>Genomic Encyclopedia of Type Strains, Phase IV (KMG-V): Genome sequencing to study the core and pangenomes of soil and plant-associated prokaryotes.</title>
        <authorList>
            <person name="Whitman W."/>
        </authorList>
    </citation>
    <scope>NUCLEOTIDE SEQUENCE [LARGE SCALE GENOMIC DNA]</scope>
    <source>
        <strain evidence="4 5">C13</strain>
    </source>
</reference>
<sequence length="704" mass="82247">MDYNNEDIERLNSIDIILSEKQFDMDALTAKTQIHLKYGKYDEALGSIDNVLKVFPRSYSALFHKYVVYIKTGDLEKAGYQLDNLIDSDEKNIDSIVNLNWVYDQILSEDEKNRFLIDYKSLLSRKKREKYLLEHSVEEPVHPLDKSKVYAPVNKNKQTDSGKVNTPSKNKKENGPDKSDILSDLTLEAMAYIKKQDYESALLTINNTLSLFPKSYSALFHKYVVYIKTNDLENAKKTLEDIIELDEKNIDSITKLNHIYETVLSEDEKNKFNLDYNKLLSEKKRERRNSDVPVVEFIDPLDKSRHYSNPKSKKKKLKSKIIPRSKVKPKKLQSDNKKNYSKVFYASILGILLITGFMYQDQLEEYFGDLLDGSEHISYTVEVPDVLDVNSDPYDELRDYNGDYVVDMYDNSLYYLQPYYLDQINDNFANSLKGDSLSESAYNILLWEESNIDYDYAKYNQVNSNYDVELRSPYETYRDKKGICSEYALLTSAILLKQGYTPYIFDMDDKNGNGHAFCAVKIGNEFYAIDQITPVRDVVDNIQWFKINYSMDLGDIRYYKFEKNKNTTEITENVIYCPEGTTIQKMPQLTTLDMDGNVVYDEETTKYLAKLERFIVNNLLDEFPNLHEDYRLEDTLESNTLPYTYQDGVTWKVQVTSYPEFLNYVYREVMADEDIYEDLQDYESIYVHADMENGDTYATVILAK</sequence>
<dbReference type="AlphaFoldDB" id="A0A7J9PMM9"/>
<dbReference type="SUPFAM" id="SSF48439">
    <property type="entry name" value="Protein prenylyltransferase"/>
    <property type="match status" value="1"/>
</dbReference>
<feature type="compositionally biased region" description="Basic and acidic residues" evidence="2">
    <location>
        <begin position="170"/>
        <end position="179"/>
    </location>
</feature>
<dbReference type="InterPro" id="IPR011990">
    <property type="entry name" value="TPR-like_helical_dom_sf"/>
</dbReference>
<protein>
    <submittedName>
        <fullName evidence="4">Tfp pilus assembly protein PilF</fullName>
    </submittedName>
</protein>
<evidence type="ECO:0000313" key="5">
    <source>
        <dbReference type="Proteomes" id="UP000567099"/>
    </source>
</evidence>
<dbReference type="EMBL" id="JACDUO010000001">
    <property type="protein sequence ID" value="MBA2863980.1"/>
    <property type="molecule type" value="Genomic_DNA"/>
</dbReference>
<dbReference type="Gene3D" id="1.25.40.10">
    <property type="entry name" value="Tetratricopeptide repeat domain"/>
    <property type="match status" value="2"/>
</dbReference>
<evidence type="ECO:0000259" key="3">
    <source>
        <dbReference type="Pfam" id="PF04473"/>
    </source>
</evidence>
<name>A0A7J9PMM9_METMI</name>
<dbReference type="RefSeq" id="WP_181504965.1">
    <property type="nucleotide sequence ID" value="NZ_JACDUO010000001.1"/>
</dbReference>
<feature type="compositionally biased region" description="Polar residues" evidence="2">
    <location>
        <begin position="155"/>
        <end position="168"/>
    </location>
</feature>
<dbReference type="InterPro" id="IPR038765">
    <property type="entry name" value="Papain-like_cys_pep_sf"/>
</dbReference>
<evidence type="ECO:0000313" key="4">
    <source>
        <dbReference type="EMBL" id="MBA2863980.1"/>
    </source>
</evidence>
<gene>
    <name evidence="4" type="ORF">HNP94_000980</name>
</gene>
<feature type="domain" description="Transglutaminase-like" evidence="3">
    <location>
        <begin position="427"/>
        <end position="543"/>
    </location>
</feature>
<dbReference type="InterPro" id="IPR007562">
    <property type="entry name" value="Transglutaminase-like_domain"/>
</dbReference>
<evidence type="ECO:0000256" key="2">
    <source>
        <dbReference type="SAM" id="MobiDB-lite"/>
    </source>
</evidence>
<evidence type="ECO:0000256" key="1">
    <source>
        <dbReference type="ARBA" id="ARBA00007458"/>
    </source>
</evidence>
<comment type="similarity">
    <text evidence="1">Belongs to the UPF0252 family.</text>
</comment>
<organism evidence="4 5">
    <name type="scientific">Methanococcus maripaludis</name>
    <name type="common">Methanococcus deltae</name>
    <dbReference type="NCBI Taxonomy" id="39152"/>
    <lineage>
        <taxon>Archaea</taxon>
        <taxon>Methanobacteriati</taxon>
        <taxon>Methanobacteriota</taxon>
        <taxon>Methanomada group</taxon>
        <taxon>Methanococci</taxon>
        <taxon>Methanococcales</taxon>
        <taxon>Methanococcaceae</taxon>
        <taxon>Methanococcus</taxon>
    </lineage>
</organism>
<dbReference type="SUPFAM" id="SSF48452">
    <property type="entry name" value="TPR-like"/>
    <property type="match status" value="1"/>
</dbReference>
<dbReference type="SMART" id="SM00028">
    <property type="entry name" value="TPR"/>
    <property type="match status" value="3"/>
</dbReference>
<dbReference type="SUPFAM" id="SSF54001">
    <property type="entry name" value="Cysteine proteinases"/>
    <property type="match status" value="1"/>
</dbReference>
<dbReference type="Gene3D" id="3.10.620.30">
    <property type="match status" value="1"/>
</dbReference>
<proteinExistence type="inferred from homology"/>
<dbReference type="Proteomes" id="UP000567099">
    <property type="component" value="Unassembled WGS sequence"/>
</dbReference>
<dbReference type="Pfam" id="PF04473">
    <property type="entry name" value="DUF553"/>
    <property type="match status" value="1"/>
</dbReference>
<comment type="caution">
    <text evidence="4">The sequence shown here is derived from an EMBL/GenBank/DDBJ whole genome shotgun (WGS) entry which is preliminary data.</text>
</comment>